<dbReference type="InterPro" id="IPR024072">
    <property type="entry name" value="DHFR-like_dom_sf"/>
</dbReference>
<dbReference type="RefSeq" id="WP_221855729.1">
    <property type="nucleotide sequence ID" value="NZ_BAAAYV010000005.1"/>
</dbReference>
<dbReference type="Proteomes" id="UP001410795">
    <property type="component" value="Unassembled WGS sequence"/>
</dbReference>
<accession>A0ABP7B8G6</accession>
<dbReference type="SUPFAM" id="SSF53597">
    <property type="entry name" value="Dihydrofolate reductase-like"/>
    <property type="match status" value="1"/>
</dbReference>
<protein>
    <submittedName>
        <fullName evidence="2">Dihydrofolate reductase family protein</fullName>
    </submittedName>
</protein>
<dbReference type="InterPro" id="IPR002734">
    <property type="entry name" value="RibDG_C"/>
</dbReference>
<dbReference type="Pfam" id="PF01872">
    <property type="entry name" value="RibD_C"/>
    <property type="match status" value="1"/>
</dbReference>
<reference evidence="3" key="1">
    <citation type="journal article" date="2019" name="Int. J. Syst. Evol. Microbiol.">
        <title>The Global Catalogue of Microorganisms (GCM) 10K type strain sequencing project: providing services to taxonomists for standard genome sequencing and annotation.</title>
        <authorList>
            <consortium name="The Broad Institute Genomics Platform"/>
            <consortium name="The Broad Institute Genome Sequencing Center for Infectious Disease"/>
            <person name="Wu L."/>
            <person name="Ma J."/>
        </authorList>
    </citation>
    <scope>NUCLEOTIDE SEQUENCE [LARGE SCALE GENOMIC DNA]</scope>
    <source>
        <strain evidence="3">JCM 16546</strain>
    </source>
</reference>
<keyword evidence="3" id="KW-1185">Reference proteome</keyword>
<comment type="caution">
    <text evidence="2">The sequence shown here is derived from an EMBL/GenBank/DDBJ whole genome shotgun (WGS) entry which is preliminary data.</text>
</comment>
<feature type="domain" description="Bacterial bifunctional deaminase-reductase C-terminal" evidence="1">
    <location>
        <begin position="5"/>
        <end position="181"/>
    </location>
</feature>
<sequence>MGTLSYTAIMSIDGYAADADGDFQWAAPGDDVFRFHVDRLDAVSTEVLGRRTYELMRYWETDPDDGSWSDDEHEFARRWRGLDLVVASSTLAARGDASHRARVVGDLSLSALHDIVDESRGEVEIFGPTTAAAAIRAGVVSDYRLVIVPKVVGGGLRAIPDGARLDLQLAQRRAFENGTVLLHYRSADASSAWPEAS</sequence>
<gene>
    <name evidence="2" type="ORF">GCM10022202_08730</name>
</gene>
<evidence type="ECO:0000313" key="2">
    <source>
        <dbReference type="EMBL" id="GAA3651327.1"/>
    </source>
</evidence>
<organism evidence="2 3">
    <name type="scientific">Microbacterium marinilacus</name>
    <dbReference type="NCBI Taxonomy" id="415209"/>
    <lineage>
        <taxon>Bacteria</taxon>
        <taxon>Bacillati</taxon>
        <taxon>Actinomycetota</taxon>
        <taxon>Actinomycetes</taxon>
        <taxon>Micrococcales</taxon>
        <taxon>Microbacteriaceae</taxon>
        <taxon>Microbacterium</taxon>
    </lineage>
</organism>
<dbReference type="EMBL" id="BAAAYV010000005">
    <property type="protein sequence ID" value="GAA3651327.1"/>
    <property type="molecule type" value="Genomic_DNA"/>
</dbReference>
<name>A0ABP7B8G6_9MICO</name>
<dbReference type="Gene3D" id="3.40.430.10">
    <property type="entry name" value="Dihydrofolate Reductase, subunit A"/>
    <property type="match status" value="1"/>
</dbReference>
<evidence type="ECO:0000259" key="1">
    <source>
        <dbReference type="Pfam" id="PF01872"/>
    </source>
</evidence>
<evidence type="ECO:0000313" key="3">
    <source>
        <dbReference type="Proteomes" id="UP001410795"/>
    </source>
</evidence>
<proteinExistence type="predicted"/>